<dbReference type="Pfam" id="PF04295">
    <property type="entry name" value="GD_AH_second"/>
    <property type="match status" value="1"/>
</dbReference>
<comment type="caution">
    <text evidence="5">The sequence shown here is derived from an EMBL/GenBank/DDBJ whole genome shotgun (WGS) entry which is preliminary data.</text>
</comment>
<dbReference type="Proteomes" id="UP001157961">
    <property type="component" value="Unassembled WGS sequence"/>
</dbReference>
<dbReference type="InterPro" id="IPR048332">
    <property type="entry name" value="GD_AH_C"/>
</dbReference>
<keyword evidence="2" id="KW-0456">Lyase</keyword>
<reference evidence="5 6" key="1">
    <citation type="submission" date="2017-05" db="EMBL/GenBank/DDBJ databases">
        <authorList>
            <person name="Varghese N."/>
            <person name="Submissions S."/>
        </authorList>
    </citation>
    <scope>NUCLEOTIDE SEQUENCE [LARGE SCALE GENOMIC DNA]</scope>
    <source>
        <strain evidence="5 6">DSM 29734</strain>
    </source>
</reference>
<comment type="similarity">
    <text evidence="1">Belongs to the UxaA family.</text>
</comment>
<evidence type="ECO:0000256" key="1">
    <source>
        <dbReference type="ARBA" id="ARBA00010986"/>
    </source>
</evidence>
<keyword evidence="5" id="KW-0378">Hydrolase</keyword>
<evidence type="ECO:0000259" key="3">
    <source>
        <dbReference type="Pfam" id="PF04295"/>
    </source>
</evidence>
<feature type="domain" description="D-galactarate/Altronate dehydratase C-terminal" evidence="4">
    <location>
        <begin position="140"/>
        <end position="386"/>
    </location>
</feature>
<name>A0ABY1NT14_9RHOB</name>
<dbReference type="InterPro" id="IPR007392">
    <property type="entry name" value="GD_AH_second"/>
</dbReference>
<dbReference type="EMBL" id="FXTY01000003">
    <property type="protein sequence ID" value="SMP16542.1"/>
    <property type="molecule type" value="Genomic_DNA"/>
</dbReference>
<evidence type="ECO:0000313" key="6">
    <source>
        <dbReference type="Proteomes" id="UP001157961"/>
    </source>
</evidence>
<dbReference type="InterPro" id="IPR052172">
    <property type="entry name" value="UxaA_altronate/galactarate_dh"/>
</dbReference>
<evidence type="ECO:0000256" key="2">
    <source>
        <dbReference type="ARBA" id="ARBA00023239"/>
    </source>
</evidence>
<dbReference type="GO" id="GO:0016787">
    <property type="term" value="F:hydrolase activity"/>
    <property type="evidence" value="ECO:0007669"/>
    <property type="project" value="UniProtKB-KW"/>
</dbReference>
<dbReference type="PANTHER" id="PTHR30536:SF5">
    <property type="entry name" value="ALTRONATE DEHYDRATASE"/>
    <property type="match status" value="1"/>
</dbReference>
<proteinExistence type="inferred from homology"/>
<dbReference type="PANTHER" id="PTHR30536">
    <property type="entry name" value="ALTRONATE/GALACTARATE DEHYDRATASE"/>
    <property type="match status" value="1"/>
</dbReference>
<organism evidence="5 6">
    <name type="scientific">Shimia sagamensis</name>
    <dbReference type="NCBI Taxonomy" id="1566352"/>
    <lineage>
        <taxon>Bacteria</taxon>
        <taxon>Pseudomonadati</taxon>
        <taxon>Pseudomonadota</taxon>
        <taxon>Alphaproteobacteria</taxon>
        <taxon>Rhodobacterales</taxon>
        <taxon>Roseobacteraceae</taxon>
    </lineage>
</organism>
<evidence type="ECO:0000313" key="5">
    <source>
        <dbReference type="EMBL" id="SMP16542.1"/>
    </source>
</evidence>
<gene>
    <name evidence="5" type="ORF">SAMN06265373_10369</name>
</gene>
<sequence length="398" mass="41454">MTAMMAWPRKDGRKGIRNVVLVAYLVECAHHVCKQIARPFPDGDVQVVGFSGCFPSDYGQDMMAALCTHPNVGAVQLVSLGCENFKKGQLAEAIRASGRPVNVITIQDVGGTGAAIKAGRDWVQQTQSEIMALPKVEMEVSELVIGTICGGSDATSGITGNPAAGVAFDMLVQEGATCIFEETGELIGCEHVMADRAANADLRPAIIASVDKAAKYYAAMGYGSFSNGNATGGLSTIEEKSLGAYAKSGQSKIAGILRPAQTAPSGGLYLLDVVPDGPPKYGYPNINDTAEIIELISCGAHAVIFVTGRGSVVGSAISPVLKVCANPETYTRMSGDMDVNAGRVLEGGATLQDVGTEIVERLVSLGQGQKTASEDLGHAEFVLTYKSAAPKEPGCHPN</sequence>
<keyword evidence="6" id="KW-1185">Reference proteome</keyword>
<feature type="domain" description="D-galactarate/Altronate dehydratase second" evidence="3">
    <location>
        <begin position="7"/>
        <end position="128"/>
    </location>
</feature>
<dbReference type="Pfam" id="PF20629">
    <property type="entry name" value="GD_AH_C"/>
    <property type="match status" value="1"/>
</dbReference>
<protein>
    <submittedName>
        <fullName evidence="5">Altronate hydrolase</fullName>
    </submittedName>
</protein>
<evidence type="ECO:0000259" key="4">
    <source>
        <dbReference type="Pfam" id="PF20629"/>
    </source>
</evidence>
<accession>A0ABY1NT14</accession>